<sequence>MLARLVSNSWPPKVLGLQTLATAPGLIFHFLYFFEMESHSVTQARVQWCNLSSLQTPPPRFKQFSCLSLPSSWDYRHMPPHLANFCTFSRDGVSLCWPGCSRTPDLK</sequence>
<evidence type="ECO:0000313" key="3">
    <source>
        <dbReference type="Proteomes" id="UP000006718"/>
    </source>
</evidence>
<evidence type="ECO:0000256" key="1">
    <source>
        <dbReference type="SAM" id="Phobius"/>
    </source>
</evidence>
<dbReference type="AlphaFoldDB" id="A0A5F7ZHP9"/>
<keyword evidence="1" id="KW-1133">Transmembrane helix</keyword>
<dbReference type="InParanoid" id="A0A5F7ZHP9"/>
<proteinExistence type="predicted"/>
<accession>A0A5F7ZHP9</accession>
<name>A0A5F7ZHP9_MACMU</name>
<dbReference type="Ensembl" id="ENSMMUT00000079980.1">
    <property type="protein sequence ID" value="ENSMMUP00000064154.1"/>
    <property type="gene ID" value="ENSMMUG00000064439.1"/>
</dbReference>
<dbReference type="GeneTree" id="ENSGT00940000161627"/>
<protein>
    <submittedName>
        <fullName evidence="2">Uncharacterized protein</fullName>
    </submittedName>
</protein>
<keyword evidence="1" id="KW-0472">Membrane</keyword>
<dbReference type="VEuPathDB" id="HostDB:ENSMMUG00000064439"/>
<dbReference type="PANTHER" id="PTHR46254">
    <property type="entry name" value="PROTEIN GVQW1-RELATED"/>
    <property type="match status" value="1"/>
</dbReference>
<evidence type="ECO:0000313" key="2">
    <source>
        <dbReference type="Ensembl" id="ENSMMUP00000064154.1"/>
    </source>
</evidence>
<reference evidence="3" key="1">
    <citation type="journal article" date="2007" name="Science">
        <title>Evolutionary and biomedical insights from the rhesus macaque genome.</title>
        <authorList>
            <person name="Gibbs R.A."/>
            <person name="Rogers J."/>
            <person name="Katze M.G."/>
            <person name="Bumgarner R."/>
            <person name="Weinstock G.M."/>
            <person name="Mardis E.R."/>
            <person name="Remington K.A."/>
            <person name="Strausberg R.L."/>
            <person name="Venter J.C."/>
            <person name="Wilson R.K."/>
            <person name="Batzer M.A."/>
            <person name="Bustamante C.D."/>
            <person name="Eichler E.E."/>
            <person name="Hahn M.W."/>
            <person name="Hardison R.C."/>
            <person name="Makova K.D."/>
            <person name="Miller W."/>
            <person name="Milosavljevic A."/>
            <person name="Palermo R.E."/>
            <person name="Siepel A."/>
            <person name="Sikela J.M."/>
            <person name="Attaway T."/>
            <person name="Bell S."/>
            <person name="Bernard K.E."/>
            <person name="Buhay C.J."/>
            <person name="Chandrabose M.N."/>
            <person name="Dao M."/>
            <person name="Davis C."/>
            <person name="Delehaunty K.D."/>
            <person name="Ding Y."/>
            <person name="Dinh H.H."/>
            <person name="Dugan-Rocha S."/>
            <person name="Fulton L.A."/>
            <person name="Gabisi R.A."/>
            <person name="Garner T.T."/>
            <person name="Godfrey J."/>
            <person name="Hawes A.C."/>
            <person name="Hernandez J."/>
            <person name="Hines S."/>
            <person name="Holder M."/>
            <person name="Hume J."/>
            <person name="Jhangiani S.N."/>
            <person name="Joshi V."/>
            <person name="Khan Z.M."/>
            <person name="Kirkness E.F."/>
            <person name="Cree A."/>
            <person name="Fowler R.G."/>
            <person name="Lee S."/>
            <person name="Lewis L.R."/>
            <person name="Li Z."/>
            <person name="Liu Y.-S."/>
            <person name="Moore S.M."/>
            <person name="Muzny D."/>
            <person name="Nazareth L.V."/>
            <person name="Ngo D.N."/>
            <person name="Okwuonu G.O."/>
            <person name="Pai G."/>
            <person name="Parker D."/>
            <person name="Paul H.A."/>
            <person name="Pfannkoch C."/>
            <person name="Pohl C.S."/>
            <person name="Rogers Y.-H.C."/>
            <person name="Ruiz S.J."/>
            <person name="Sabo A."/>
            <person name="Santibanez J."/>
            <person name="Schneider B.W."/>
            <person name="Smith S.M."/>
            <person name="Sodergren E."/>
            <person name="Svatek A.F."/>
            <person name="Utterback T.R."/>
            <person name="Vattathil S."/>
            <person name="Warren W."/>
            <person name="White C.S."/>
            <person name="Chinwalla A.T."/>
            <person name="Feng Y."/>
            <person name="Halpern A.L."/>
            <person name="Hillier L.W."/>
            <person name="Huang X."/>
            <person name="Minx P."/>
            <person name="Nelson J.O."/>
            <person name="Pepin K.H."/>
            <person name="Qin X."/>
            <person name="Sutton G.G."/>
            <person name="Venter E."/>
            <person name="Walenz B.P."/>
            <person name="Wallis J.W."/>
            <person name="Worley K.C."/>
            <person name="Yang S.-P."/>
            <person name="Jones S.M."/>
            <person name="Marra M.A."/>
            <person name="Rocchi M."/>
            <person name="Schein J.E."/>
            <person name="Baertsch R."/>
            <person name="Clarke L."/>
            <person name="Csuros M."/>
            <person name="Glasscock J."/>
            <person name="Harris R.A."/>
            <person name="Havlak P."/>
            <person name="Jackson A.R."/>
            <person name="Jiang H."/>
            <person name="Liu Y."/>
            <person name="Messina D.N."/>
            <person name="Shen Y."/>
            <person name="Song H.X.-Z."/>
            <person name="Wylie T."/>
            <person name="Zhang L."/>
            <person name="Birney E."/>
            <person name="Han K."/>
            <person name="Konkel M.K."/>
            <person name="Lee J."/>
            <person name="Smit A.F.A."/>
            <person name="Ullmer B."/>
            <person name="Wang H."/>
            <person name="Xing J."/>
            <person name="Burhans R."/>
            <person name="Cheng Z."/>
            <person name="Karro J.E."/>
            <person name="Ma J."/>
            <person name="Raney B."/>
            <person name="She X."/>
            <person name="Cox M.J."/>
            <person name="Demuth J.P."/>
            <person name="Dumas L.J."/>
            <person name="Han S.-G."/>
            <person name="Hopkins J."/>
            <person name="Karimpour-Fard A."/>
            <person name="Kim Y.H."/>
            <person name="Pollack J.R."/>
            <person name="Vinar T."/>
            <person name="Addo-Quaye C."/>
            <person name="Degenhardt J."/>
            <person name="Denby A."/>
            <person name="Hubisz M.J."/>
            <person name="Indap A."/>
            <person name="Kosiol C."/>
            <person name="Lahn B.T."/>
            <person name="Lawson H.A."/>
            <person name="Marklein A."/>
            <person name="Nielsen R."/>
            <person name="Vallender E.J."/>
            <person name="Clark A.G."/>
            <person name="Ferguson B."/>
            <person name="Hernandez R.D."/>
            <person name="Hirani K."/>
            <person name="Kehrer-Sawatzki H."/>
            <person name="Kolb J."/>
            <person name="Patil S."/>
            <person name="Pu L.-L."/>
            <person name="Ren Y."/>
            <person name="Smith D.G."/>
            <person name="Wheeler D.A."/>
            <person name="Schenck I."/>
            <person name="Ball E.V."/>
            <person name="Chen R."/>
            <person name="Cooper D.N."/>
            <person name="Giardine B."/>
            <person name="Hsu F."/>
            <person name="Kent W.J."/>
            <person name="Lesk A."/>
            <person name="Nelson D.L."/>
            <person name="O'brien W.E."/>
            <person name="Pruefer K."/>
            <person name="Stenson P.D."/>
            <person name="Wallace J.C."/>
            <person name="Ke H."/>
            <person name="Liu X.-M."/>
            <person name="Wang P."/>
            <person name="Xiang A.P."/>
            <person name="Yang F."/>
            <person name="Barber G.P."/>
            <person name="Haussler D."/>
            <person name="Karolchik D."/>
            <person name="Kern A.D."/>
            <person name="Kuhn R.M."/>
            <person name="Smith K.E."/>
            <person name="Zwieg A.S."/>
        </authorList>
    </citation>
    <scope>NUCLEOTIDE SEQUENCE [LARGE SCALE GENOMIC DNA]</scope>
    <source>
        <strain evidence="3">17573</strain>
    </source>
</reference>
<dbReference type="OMA" id="FEMESHC"/>
<dbReference type="STRING" id="9544.ENSMMUP00000064154"/>
<keyword evidence="1" id="KW-0812">Transmembrane</keyword>
<reference evidence="2" key="2">
    <citation type="submission" date="2019-01" db="EMBL/GenBank/DDBJ databases">
        <authorList>
            <person name="Graves T."/>
            <person name="Eichler E.E."/>
            <person name="Wilson R.K."/>
        </authorList>
    </citation>
    <scope>NUCLEOTIDE SEQUENCE [LARGE SCALE GENOMIC DNA]</scope>
    <source>
        <strain evidence="2">17573</strain>
    </source>
</reference>
<reference evidence="2" key="3">
    <citation type="submission" date="2025-08" db="UniProtKB">
        <authorList>
            <consortium name="Ensembl"/>
        </authorList>
    </citation>
    <scope>IDENTIFICATION</scope>
    <source>
        <strain evidence="2">17573</strain>
    </source>
</reference>
<keyword evidence="3" id="KW-1185">Reference proteome</keyword>
<dbReference type="Bgee" id="ENSMMUG00000064439">
    <property type="expression patterns" value="Expressed in ileum and 16 other cell types or tissues"/>
</dbReference>
<feature type="transmembrane region" description="Helical" evidence="1">
    <location>
        <begin position="15"/>
        <end position="34"/>
    </location>
</feature>
<dbReference type="PANTHER" id="PTHR46254:SF6">
    <property type="entry name" value="HIGH MOBILITY GROUP AT-HOOK 2"/>
    <property type="match status" value="1"/>
</dbReference>
<organism evidence="2 3">
    <name type="scientific">Macaca mulatta</name>
    <name type="common">Rhesus macaque</name>
    <dbReference type="NCBI Taxonomy" id="9544"/>
    <lineage>
        <taxon>Eukaryota</taxon>
        <taxon>Metazoa</taxon>
        <taxon>Chordata</taxon>
        <taxon>Craniata</taxon>
        <taxon>Vertebrata</taxon>
        <taxon>Euteleostomi</taxon>
        <taxon>Mammalia</taxon>
        <taxon>Eutheria</taxon>
        <taxon>Euarchontoglires</taxon>
        <taxon>Primates</taxon>
        <taxon>Haplorrhini</taxon>
        <taxon>Catarrhini</taxon>
        <taxon>Cercopithecidae</taxon>
        <taxon>Cercopithecinae</taxon>
        <taxon>Macaca</taxon>
    </lineage>
</organism>
<dbReference type="Proteomes" id="UP000006718">
    <property type="component" value="Chromosome 1"/>
</dbReference>
<reference evidence="2" key="4">
    <citation type="submission" date="2025-09" db="UniProtKB">
        <authorList>
            <consortium name="Ensembl"/>
        </authorList>
    </citation>
    <scope>IDENTIFICATION</scope>
    <source>
        <strain evidence="2">17573</strain>
    </source>
</reference>